<dbReference type="PRINTS" id="PR00313">
    <property type="entry name" value="CABNDNGRPT"/>
</dbReference>
<dbReference type="InterPro" id="IPR028992">
    <property type="entry name" value="Hedgehog/Intein_dom"/>
</dbReference>
<dbReference type="Gene3D" id="2.170.16.10">
    <property type="entry name" value="Hedgehog/Intein (Hint) domain"/>
    <property type="match status" value="1"/>
</dbReference>
<dbReference type="GO" id="GO:0005509">
    <property type="term" value="F:calcium ion binding"/>
    <property type="evidence" value="ECO:0007669"/>
    <property type="project" value="InterPro"/>
</dbReference>
<protein>
    <submittedName>
        <fullName evidence="5">Ca2+-binding RTX toxin-like protein</fullName>
    </submittedName>
</protein>
<dbReference type="AlphaFoldDB" id="A0A7W6M736"/>
<dbReference type="PROSITE" id="PS50817">
    <property type="entry name" value="INTEIN_N_TER"/>
    <property type="match status" value="1"/>
</dbReference>
<name>A0A7W6M736_9RHOB</name>
<accession>A0A7W6M736</accession>
<dbReference type="EMBL" id="JACIFU010000002">
    <property type="protein sequence ID" value="MBB4173640.1"/>
    <property type="molecule type" value="Genomic_DNA"/>
</dbReference>
<evidence type="ECO:0000256" key="3">
    <source>
        <dbReference type="SAM" id="MobiDB-lite"/>
    </source>
</evidence>
<dbReference type="PROSITE" id="PS00330">
    <property type="entry name" value="HEMOLYSIN_CALCIUM"/>
    <property type="match status" value="2"/>
</dbReference>
<gene>
    <name evidence="5" type="ORF">GGR93_001413</name>
</gene>
<dbReference type="SUPFAM" id="SSF51120">
    <property type="entry name" value="beta-Roll"/>
    <property type="match status" value="1"/>
</dbReference>
<dbReference type="Gene3D" id="2.150.10.10">
    <property type="entry name" value="Serralysin-like metalloprotease, C-terminal"/>
    <property type="match status" value="2"/>
</dbReference>
<dbReference type="Proteomes" id="UP000565745">
    <property type="component" value="Unassembled WGS sequence"/>
</dbReference>
<keyword evidence="6" id="KW-1185">Reference proteome</keyword>
<evidence type="ECO:0000256" key="1">
    <source>
        <dbReference type="ARBA" id="ARBA00004613"/>
    </source>
</evidence>
<dbReference type="SUPFAM" id="SSF51294">
    <property type="entry name" value="Hedgehog/intein (Hint) domain"/>
    <property type="match status" value="1"/>
</dbReference>
<dbReference type="InterPro" id="IPR036844">
    <property type="entry name" value="Hint_dom_sf"/>
</dbReference>
<dbReference type="Pfam" id="PF00353">
    <property type="entry name" value="HemolysinCabind"/>
    <property type="match status" value="2"/>
</dbReference>
<evidence type="ECO:0000313" key="6">
    <source>
        <dbReference type="Proteomes" id="UP000565745"/>
    </source>
</evidence>
<dbReference type="GO" id="GO:0005576">
    <property type="term" value="C:extracellular region"/>
    <property type="evidence" value="ECO:0007669"/>
    <property type="project" value="UniProtKB-SubCell"/>
</dbReference>
<proteinExistence type="predicted"/>
<dbReference type="InterPro" id="IPR011049">
    <property type="entry name" value="Serralysin-like_metalloprot_C"/>
</dbReference>
<dbReference type="RefSeq" id="WP_025057532.1">
    <property type="nucleotide sequence ID" value="NZ_JACIFU010000002.1"/>
</dbReference>
<dbReference type="InterPro" id="IPR006141">
    <property type="entry name" value="Intein_N"/>
</dbReference>
<dbReference type="Pfam" id="PF13403">
    <property type="entry name" value="Hint_2"/>
    <property type="match status" value="1"/>
</dbReference>
<dbReference type="GO" id="GO:0016539">
    <property type="term" value="P:intein-mediated protein splicing"/>
    <property type="evidence" value="ECO:0007669"/>
    <property type="project" value="InterPro"/>
</dbReference>
<keyword evidence="2" id="KW-0964">Secreted</keyword>
<sequence>MAIIPGTPGNDTLTGLPEDDLIEAGAGNDVVTGGDGNDTILGGPGDDDLFGGAGDDSIDGGDGNDIMTGGTGSNTLLGGNGSDQFYNLSLGDTIDGGEDDDGFDRIFTDGLVPSGGRSEITRDPDNFENGTISVYDAEDELLGQISFSNIEKVDAIVEEPPCFTPGTMIATLKGERRVEELKVGDRIITRDNGIQDVRWIGTREMTGAEFEKAAHLKPVLIRQGALGNDLPERDMMVSPNHRVLVANDKTALYFEEREVLVAAKHLTGLEGVDIVNVSHTTYIHVMFDQHEVILSDGSWTESFQPGDLSLAGIGNAQRQEILELFPELAHQEGVEAYASARRSLKKHEAKLVLN</sequence>
<evidence type="ECO:0000313" key="5">
    <source>
        <dbReference type="EMBL" id="MBB4173640.1"/>
    </source>
</evidence>
<evidence type="ECO:0000256" key="2">
    <source>
        <dbReference type="ARBA" id="ARBA00022525"/>
    </source>
</evidence>
<dbReference type="PANTHER" id="PTHR38340">
    <property type="entry name" value="S-LAYER PROTEIN"/>
    <property type="match status" value="1"/>
</dbReference>
<comment type="caution">
    <text evidence="5">The sequence shown here is derived from an EMBL/GenBank/DDBJ whole genome shotgun (WGS) entry which is preliminary data.</text>
</comment>
<evidence type="ECO:0000259" key="4">
    <source>
        <dbReference type="Pfam" id="PF13403"/>
    </source>
</evidence>
<comment type="subcellular location">
    <subcellularLocation>
        <location evidence="1">Secreted</location>
    </subcellularLocation>
</comment>
<dbReference type="InterPro" id="IPR018511">
    <property type="entry name" value="Hemolysin-typ_Ca-bd_CS"/>
</dbReference>
<dbReference type="OrthoDB" id="6305173at2"/>
<dbReference type="InterPro" id="IPR050557">
    <property type="entry name" value="RTX_toxin/Mannuronan_C5-epim"/>
</dbReference>
<feature type="domain" description="Hedgehog/Intein (Hint)" evidence="4">
    <location>
        <begin position="161"/>
        <end position="307"/>
    </location>
</feature>
<dbReference type="PANTHER" id="PTHR38340:SF1">
    <property type="entry name" value="S-LAYER PROTEIN"/>
    <property type="match status" value="1"/>
</dbReference>
<reference evidence="5 6" key="1">
    <citation type="submission" date="2020-08" db="EMBL/GenBank/DDBJ databases">
        <title>Genomic Encyclopedia of Type Strains, Phase IV (KMG-IV): sequencing the most valuable type-strain genomes for metagenomic binning, comparative biology and taxonomic classification.</title>
        <authorList>
            <person name="Goeker M."/>
        </authorList>
    </citation>
    <scope>NUCLEOTIDE SEQUENCE [LARGE SCALE GENOMIC DNA]</scope>
    <source>
        <strain evidence="5 6">DSM 101015</strain>
    </source>
</reference>
<dbReference type="InterPro" id="IPR001343">
    <property type="entry name" value="Hemolysn_Ca-bd"/>
</dbReference>
<organism evidence="5 6">
    <name type="scientific">Sulfitobacter noctilucicola</name>
    <dbReference type="NCBI Taxonomy" id="1342301"/>
    <lineage>
        <taxon>Bacteria</taxon>
        <taxon>Pseudomonadati</taxon>
        <taxon>Pseudomonadota</taxon>
        <taxon>Alphaproteobacteria</taxon>
        <taxon>Rhodobacterales</taxon>
        <taxon>Roseobacteraceae</taxon>
        <taxon>Sulfitobacter</taxon>
    </lineage>
</organism>
<feature type="region of interest" description="Disordered" evidence="3">
    <location>
        <begin position="28"/>
        <end position="72"/>
    </location>
</feature>